<dbReference type="PRINTS" id="PR00344">
    <property type="entry name" value="BCTRLSENSOR"/>
</dbReference>
<keyword evidence="5" id="KW-0547">Nucleotide-binding</keyword>
<dbReference type="PROSITE" id="PS50109">
    <property type="entry name" value="HIS_KIN"/>
    <property type="match status" value="1"/>
</dbReference>
<dbReference type="InterPro" id="IPR036097">
    <property type="entry name" value="HisK_dim/P_sf"/>
</dbReference>
<dbReference type="CDD" id="cd01987">
    <property type="entry name" value="USP_KdpD-like"/>
    <property type="match status" value="1"/>
</dbReference>
<dbReference type="EMBL" id="MLJW01000051">
    <property type="protein sequence ID" value="OIR05261.1"/>
    <property type="molecule type" value="Genomic_DNA"/>
</dbReference>
<dbReference type="Gene3D" id="3.40.50.620">
    <property type="entry name" value="HUPs"/>
    <property type="match status" value="1"/>
</dbReference>
<evidence type="ECO:0000256" key="1">
    <source>
        <dbReference type="ARBA" id="ARBA00004141"/>
    </source>
</evidence>
<dbReference type="FunFam" id="3.40.50.300:FF:000483">
    <property type="entry name" value="Sensor histidine kinase KdpD"/>
    <property type="match status" value="1"/>
</dbReference>
<name>A0A1J5SME2_9ZZZZ</name>
<dbReference type="SMART" id="SM00388">
    <property type="entry name" value="HisKA"/>
    <property type="match status" value="1"/>
</dbReference>
<dbReference type="SUPFAM" id="SSF47384">
    <property type="entry name" value="Homodimeric domain of signal transducing histidine kinase"/>
    <property type="match status" value="1"/>
</dbReference>
<gene>
    <name evidence="13" type="primary">kdpD_7</name>
    <name evidence="13" type="ORF">GALL_125730</name>
</gene>
<keyword evidence="6" id="KW-0418">Kinase</keyword>
<dbReference type="InterPro" id="IPR029016">
    <property type="entry name" value="GAF-like_dom_sf"/>
</dbReference>
<dbReference type="GO" id="GO:0005886">
    <property type="term" value="C:plasma membrane"/>
    <property type="evidence" value="ECO:0007669"/>
    <property type="project" value="TreeGrafter"/>
</dbReference>
<comment type="caution">
    <text evidence="13">The sequence shown here is derived from an EMBL/GenBank/DDBJ whole genome shotgun (WGS) entry which is preliminary data.</text>
</comment>
<dbReference type="InterPro" id="IPR027417">
    <property type="entry name" value="P-loop_NTPase"/>
</dbReference>
<evidence type="ECO:0000256" key="3">
    <source>
        <dbReference type="ARBA" id="ARBA00022679"/>
    </source>
</evidence>
<dbReference type="InterPro" id="IPR036890">
    <property type="entry name" value="HATPase_C_sf"/>
</dbReference>
<dbReference type="PANTHER" id="PTHR45569:SF1">
    <property type="entry name" value="SENSOR PROTEIN KDPD"/>
    <property type="match status" value="1"/>
</dbReference>
<dbReference type="SUPFAM" id="SSF55874">
    <property type="entry name" value="ATPase domain of HSP90 chaperone/DNA topoisomerase II/histidine kinase"/>
    <property type="match status" value="1"/>
</dbReference>
<dbReference type="Pfam" id="PF02702">
    <property type="entry name" value="KdpD"/>
    <property type="match status" value="1"/>
</dbReference>
<dbReference type="InterPro" id="IPR052023">
    <property type="entry name" value="Histidine_kinase_KdpD"/>
</dbReference>
<dbReference type="InterPro" id="IPR004358">
    <property type="entry name" value="Sig_transdc_His_kin-like_C"/>
</dbReference>
<accession>A0A1J5SME2</accession>
<keyword evidence="9" id="KW-0902">Two-component regulatory system</keyword>
<dbReference type="GO" id="GO:0005737">
    <property type="term" value="C:cytoplasm"/>
    <property type="evidence" value="ECO:0007669"/>
    <property type="project" value="UniProtKB-ARBA"/>
</dbReference>
<feature type="domain" description="Histidine kinase" evidence="12">
    <location>
        <begin position="669"/>
        <end position="880"/>
    </location>
</feature>
<dbReference type="PANTHER" id="PTHR45569">
    <property type="entry name" value="SENSOR PROTEIN KDPD"/>
    <property type="match status" value="1"/>
</dbReference>
<dbReference type="GO" id="GO:0005524">
    <property type="term" value="F:ATP binding"/>
    <property type="evidence" value="ECO:0007669"/>
    <property type="project" value="UniProtKB-KW"/>
</dbReference>
<evidence type="ECO:0000313" key="13">
    <source>
        <dbReference type="EMBL" id="OIR05261.1"/>
    </source>
</evidence>
<dbReference type="InterPro" id="IPR025201">
    <property type="entry name" value="KdpD_TM"/>
</dbReference>
<evidence type="ECO:0000256" key="4">
    <source>
        <dbReference type="ARBA" id="ARBA00022692"/>
    </source>
</evidence>
<evidence type="ECO:0000259" key="12">
    <source>
        <dbReference type="PROSITE" id="PS50109"/>
    </source>
</evidence>
<dbReference type="SUPFAM" id="SSF55781">
    <property type="entry name" value="GAF domain-like"/>
    <property type="match status" value="1"/>
</dbReference>
<dbReference type="EC" id="2.7.13.3" evidence="13"/>
<feature type="transmembrane region" description="Helical" evidence="11">
    <location>
        <begin position="424"/>
        <end position="440"/>
    </location>
</feature>
<dbReference type="SMART" id="SM00387">
    <property type="entry name" value="HATPase_c"/>
    <property type="match status" value="1"/>
</dbReference>
<dbReference type="GO" id="GO:0000155">
    <property type="term" value="F:phosphorelay sensor kinase activity"/>
    <property type="evidence" value="ECO:0007669"/>
    <property type="project" value="InterPro"/>
</dbReference>
<dbReference type="AlphaFoldDB" id="A0A1J5SME2"/>
<dbReference type="Pfam" id="PF00512">
    <property type="entry name" value="HisKA"/>
    <property type="match status" value="1"/>
</dbReference>
<dbReference type="Gene3D" id="1.10.287.130">
    <property type="match status" value="1"/>
</dbReference>
<sequence>MSDYRPDPDALLASLHRDEARARRGRLKVFFGMCPGVGKTYAMLRSAQDELRSGTDLVVGVIETHKRAETEALLVGLPVTPRKRVDYRGIELAEMDLEAILARKPKLVLVDELAHTNAPGSRHPKRYQDVIELLDAGIDVFSTLNVQHLESRADTVRQITGVQVQETVPDSVFELADQVELIDLPPEGLIERLKDGKVYLGDRAQTAADNFFKETHLTALREMALRFVAERVDKRLRELRAPGQLKTVWRSGERLLVGVGPSPSSTQLIRWTRRMAAAQGASWIAVGVETSRPLQVDDQHRLDHNLALARELGAEVVVTHDDDVVSALLRVALQNNATQIVVGKSRSPRWLDALRGGSLVDRLLRTSRGVDVYVVPPERSSEKESSWLDLRPTFSSPGREYGLVGSVLAAVTAVSWFVVPWSGYMAIALFYLLAVIALSLRVGRGPLILAGVLSALLWNFLFIPPIFTFYIGKFEDAMMFVTYFAVATVAGQLTARIRAQQQHERAREERATALFHLSRALSEAKTLDEGVFVALRQTERLFGGTSALLLATDDGQLVPHFSGSFTMTEKERSVADWAWRNRRNAGRFTETLPSAEGFHLPLVREGRCLGVLVVRVAEGTGLTLAQRDLLEGFVNQLALLVEREALRAAGEREKLLAESEKLHRTLLDGVSHELKTPLAVLSAAAESLPSDASTVGGVAREIRTATRRLHRLVNNLLDQTRLETGTLRPKLDWCDANDVINGAIDQIRDALAAHPFEMNVADSMPLFRADAALMEQVIVNLVVNAALHTPEGTPIFLAAGVEPAKSRVFFAVADRGPGLPSDMAERLFKKFQRGDEARAGGLGLGLSIIRGFVAAQGGDVVAGSNPGGGAVFTVYLPFQPHSEVPDDE</sequence>
<evidence type="ECO:0000256" key="8">
    <source>
        <dbReference type="ARBA" id="ARBA00022989"/>
    </source>
</evidence>
<dbReference type="InterPro" id="IPR038318">
    <property type="entry name" value="KdpD_sf"/>
</dbReference>
<dbReference type="InterPro" id="IPR014729">
    <property type="entry name" value="Rossmann-like_a/b/a_fold"/>
</dbReference>
<keyword evidence="10 11" id="KW-0472">Membrane</keyword>
<keyword evidence="4 11" id="KW-0812">Transmembrane</keyword>
<comment type="subcellular location">
    <subcellularLocation>
        <location evidence="1">Membrane</location>
        <topology evidence="1">Multi-pass membrane protein</topology>
    </subcellularLocation>
</comment>
<keyword evidence="8 11" id="KW-1133">Transmembrane helix</keyword>
<feature type="transmembrane region" description="Helical" evidence="11">
    <location>
        <begin position="447"/>
        <end position="471"/>
    </location>
</feature>
<organism evidence="13">
    <name type="scientific">mine drainage metagenome</name>
    <dbReference type="NCBI Taxonomy" id="410659"/>
    <lineage>
        <taxon>unclassified sequences</taxon>
        <taxon>metagenomes</taxon>
        <taxon>ecological metagenomes</taxon>
    </lineage>
</organism>
<evidence type="ECO:0000256" key="11">
    <source>
        <dbReference type="SAM" id="Phobius"/>
    </source>
</evidence>
<evidence type="ECO:0000256" key="5">
    <source>
        <dbReference type="ARBA" id="ARBA00022741"/>
    </source>
</evidence>
<keyword evidence="7" id="KW-0067">ATP-binding</keyword>
<dbReference type="SUPFAM" id="SSF52402">
    <property type="entry name" value="Adenine nucleotide alpha hydrolases-like"/>
    <property type="match status" value="1"/>
</dbReference>
<dbReference type="Gene3D" id="1.20.120.620">
    <property type="entry name" value="Backbone structure of the membrane domain of e. Coli histidine kinase receptor kdpd"/>
    <property type="match status" value="1"/>
</dbReference>
<evidence type="ECO:0000256" key="7">
    <source>
        <dbReference type="ARBA" id="ARBA00022840"/>
    </source>
</evidence>
<dbReference type="Pfam" id="PF02518">
    <property type="entry name" value="HATPase_c"/>
    <property type="match status" value="1"/>
</dbReference>
<dbReference type="InterPro" id="IPR005467">
    <property type="entry name" value="His_kinase_dom"/>
</dbReference>
<evidence type="ECO:0000256" key="6">
    <source>
        <dbReference type="ARBA" id="ARBA00022777"/>
    </source>
</evidence>
<keyword evidence="2" id="KW-0597">Phosphoprotein</keyword>
<dbReference type="InterPro" id="IPR006016">
    <property type="entry name" value="UspA"/>
</dbReference>
<dbReference type="CDD" id="cd00082">
    <property type="entry name" value="HisKA"/>
    <property type="match status" value="1"/>
</dbReference>
<dbReference type="InterPro" id="IPR003661">
    <property type="entry name" value="HisK_dim/P_dom"/>
</dbReference>
<dbReference type="Gene3D" id="3.30.450.40">
    <property type="match status" value="1"/>
</dbReference>
<evidence type="ECO:0000256" key="2">
    <source>
        <dbReference type="ARBA" id="ARBA00022553"/>
    </source>
</evidence>
<dbReference type="Pfam" id="PF13493">
    <property type="entry name" value="DUF4118"/>
    <property type="match status" value="1"/>
</dbReference>
<dbReference type="Pfam" id="PF00582">
    <property type="entry name" value="Usp"/>
    <property type="match status" value="1"/>
</dbReference>
<dbReference type="Gene3D" id="3.40.50.300">
    <property type="entry name" value="P-loop containing nucleotide triphosphate hydrolases"/>
    <property type="match status" value="1"/>
</dbReference>
<dbReference type="InterPro" id="IPR003594">
    <property type="entry name" value="HATPase_dom"/>
</dbReference>
<protein>
    <submittedName>
        <fullName evidence="13">Sensor protein KdpD</fullName>
        <ecNumber evidence="13">2.7.13.3</ecNumber>
    </submittedName>
</protein>
<evidence type="ECO:0000256" key="9">
    <source>
        <dbReference type="ARBA" id="ARBA00023012"/>
    </source>
</evidence>
<keyword evidence="3 13" id="KW-0808">Transferase</keyword>
<reference evidence="13" key="1">
    <citation type="submission" date="2016-10" db="EMBL/GenBank/DDBJ databases">
        <title>Sequence of Gallionella enrichment culture.</title>
        <authorList>
            <person name="Poehlein A."/>
            <person name="Muehling M."/>
            <person name="Daniel R."/>
        </authorList>
    </citation>
    <scope>NUCLEOTIDE SEQUENCE</scope>
</reference>
<proteinExistence type="predicted"/>
<evidence type="ECO:0000256" key="10">
    <source>
        <dbReference type="ARBA" id="ARBA00023136"/>
    </source>
</evidence>
<dbReference type="InterPro" id="IPR003852">
    <property type="entry name" value="Sig_transdc_His_kinase_KdpD_N"/>
</dbReference>
<dbReference type="Gene3D" id="3.30.565.10">
    <property type="entry name" value="Histidine kinase-like ATPase, C-terminal domain"/>
    <property type="match status" value="1"/>
</dbReference>